<reference evidence="1 2" key="1">
    <citation type="submission" date="2020-07" db="EMBL/GenBank/DDBJ databases">
        <title>Genomic Encyclopedia of Type Strains, Phase IV (KMG-V): Genome sequencing to study the core and pangenomes of soil and plant-associated prokaryotes.</title>
        <authorList>
            <person name="Whitman W."/>
        </authorList>
    </citation>
    <scope>NUCLEOTIDE SEQUENCE [LARGE SCALE GENOMIC DNA]</scope>
    <source>
        <strain evidence="1 2">A1</strain>
    </source>
</reference>
<name>A0A7J9NWT9_METMI</name>
<evidence type="ECO:0000313" key="1">
    <source>
        <dbReference type="EMBL" id="MBA2851777.1"/>
    </source>
</evidence>
<dbReference type="Proteomes" id="UP000564425">
    <property type="component" value="Unassembled WGS sequence"/>
</dbReference>
<gene>
    <name evidence="1" type="ORF">HNP86_001936</name>
</gene>
<dbReference type="AlphaFoldDB" id="A0A7J9NWT9"/>
<evidence type="ECO:0000313" key="2">
    <source>
        <dbReference type="Proteomes" id="UP000564425"/>
    </source>
</evidence>
<organism evidence="1 2">
    <name type="scientific">Methanococcus maripaludis</name>
    <name type="common">Methanococcus deltae</name>
    <dbReference type="NCBI Taxonomy" id="39152"/>
    <lineage>
        <taxon>Archaea</taxon>
        <taxon>Methanobacteriati</taxon>
        <taxon>Methanobacteriota</taxon>
        <taxon>Methanomada group</taxon>
        <taxon>Methanococci</taxon>
        <taxon>Methanococcales</taxon>
        <taxon>Methanococcaceae</taxon>
        <taxon>Methanococcus</taxon>
    </lineage>
</organism>
<sequence>MAITKEMIKLVPETAYGEVPDYASVDDADKVIIDAKNFKATLNKNIIYEETLYEQDAVDGDGGIVSVDGSVTIPVRMSQFAFLNKLGLGGSIDLDLYEANTKIARQSVALPTSKLMPNMTLAHLKPKPEVLGLFPGTVFSNYKLTMDISKPVMCDLSFNAMTSKRVFKFDDANIQNYSAVAPLPPNDLVRSLDLVLYGDVELVPFDEAYAGGRSVIEAIYTEEGEDTDGEPDGIPNDSAPTWLLVGDIISNVKSMDISCAINTFSDDAHRMGSVFAAEYPMRKVKNHNFSVNFSIDDIFETDTGNEYYNRFVNGATLEEDGIIEPTECGVGKMSLVAKMGSSKDMAPLANTVTVGETKRNPWGPTRLELSDLANPLAPVKSAPNRTTIVMPNVLIESTPLDSSVGAQAELAFTARILADSSDGIFKDLVVGGESLINNKLAAFTINRI</sequence>
<protein>
    <submittedName>
        <fullName evidence="1">Uncharacterized protein</fullName>
    </submittedName>
</protein>
<dbReference type="EMBL" id="JACDUH010000003">
    <property type="protein sequence ID" value="MBA2851777.1"/>
    <property type="molecule type" value="Genomic_DNA"/>
</dbReference>
<dbReference type="RefSeq" id="WP_181501597.1">
    <property type="nucleotide sequence ID" value="NZ_JACDUH010000003.1"/>
</dbReference>
<accession>A0A7J9NWT9</accession>
<proteinExistence type="predicted"/>
<comment type="caution">
    <text evidence="1">The sequence shown here is derived from an EMBL/GenBank/DDBJ whole genome shotgun (WGS) entry which is preliminary data.</text>
</comment>